<evidence type="ECO:0000313" key="2">
    <source>
        <dbReference type="Proteomes" id="UP000029553"/>
    </source>
</evidence>
<reference evidence="1 2" key="1">
    <citation type="submission" date="2013-09" db="EMBL/GenBank/DDBJ databases">
        <title>High correlation between genotypes and phenotypes of environmental bacteria Comamonas testosteroni strains.</title>
        <authorList>
            <person name="Liu L."/>
            <person name="Zhu W."/>
            <person name="Xia X."/>
            <person name="Xu B."/>
            <person name="Luo M."/>
            <person name="Wang G."/>
        </authorList>
    </citation>
    <scope>NUCLEOTIDE SEQUENCE [LARGE SCALE GENOMIC DNA]</scope>
    <source>
        <strain evidence="1 2">JL40</strain>
    </source>
</reference>
<gene>
    <name evidence="1" type="ORF">P353_03305</name>
</gene>
<accession>A0A096FQ00</accession>
<comment type="caution">
    <text evidence="1">The sequence shown here is derived from an EMBL/GenBank/DDBJ whole genome shotgun (WGS) entry which is preliminary data.</text>
</comment>
<dbReference type="AlphaFoldDB" id="A0A096FQ00"/>
<dbReference type="Proteomes" id="UP000029553">
    <property type="component" value="Unassembled WGS sequence"/>
</dbReference>
<dbReference type="EMBL" id="AWOR01000001">
    <property type="protein sequence ID" value="KGH32426.1"/>
    <property type="molecule type" value="Genomic_DNA"/>
</dbReference>
<name>A0A096FQ00_COMTE</name>
<sequence>MGRQTLEGLKSADEVVGIDKVSKVLQHRRVIVIVDTLDDGFLDGPIHLPDRPIGLWMLELGEAMFDAAFLANSTEHLVSRGLEFGDREPGRPVDGHDEIEPAIGSLQLCNVDTEVANGVALELLLGRLVALQLGAAARYRAAAGSGAAASAPDARWPAAVRKQWQLGMPAKAKPTASSSTNKAAERGCLGPVGRSATEARFLQFATVF</sequence>
<protein>
    <submittedName>
        <fullName evidence="1">Uncharacterized protein</fullName>
    </submittedName>
</protein>
<proteinExistence type="predicted"/>
<evidence type="ECO:0000313" key="1">
    <source>
        <dbReference type="EMBL" id="KGH32426.1"/>
    </source>
</evidence>
<organism evidence="1 2">
    <name type="scientific">Comamonas testosteroni</name>
    <name type="common">Pseudomonas testosteroni</name>
    <dbReference type="NCBI Taxonomy" id="285"/>
    <lineage>
        <taxon>Bacteria</taxon>
        <taxon>Pseudomonadati</taxon>
        <taxon>Pseudomonadota</taxon>
        <taxon>Betaproteobacteria</taxon>
        <taxon>Burkholderiales</taxon>
        <taxon>Comamonadaceae</taxon>
        <taxon>Comamonas</taxon>
    </lineage>
</organism>